<evidence type="ECO:0000256" key="4">
    <source>
        <dbReference type="ARBA" id="ARBA00022449"/>
    </source>
</evidence>
<feature type="transmembrane region" description="Helical" evidence="20">
    <location>
        <begin position="785"/>
        <end position="804"/>
    </location>
</feature>
<dbReference type="GO" id="GO:0098794">
    <property type="term" value="C:postsynapse"/>
    <property type="evidence" value="ECO:0007669"/>
    <property type="project" value="TreeGrafter"/>
</dbReference>
<dbReference type="Gene3D" id="1.20.1420.30">
    <property type="entry name" value="NCX, central ion-binding region"/>
    <property type="match status" value="2"/>
</dbReference>
<dbReference type="InterPro" id="IPR044880">
    <property type="entry name" value="NCX_ion-bd_dom_sf"/>
</dbReference>
<sequence length="854" mass="93508">MELPNTTEKCEKLQKKAETRLPAMSGNSSLGNTPVFDINNYTCSLGYLLLPAINEYTWSVNVRAILYLLGLLWCFLGVAYVADIFMASIERITSKTRIVRISDPEAENGYRQVDLKVWNDTVANLSLMALGTSAPEILLSVIEIVGNNMESGELGPGTIVGSAAFNLLFISAICIYCIPDGEIRRIASVKVFAVTAFSCIFAYVWLAIVLLAISPNVIEVWEAVLTFVFFPLLILIAYAADKNFFLKRFLKKRQEEQDVVGIQMNDKINRPGGEVTRLHSFQDKSVDEEMALLAKELGRQDLSPEEAANLLSHRIASEVPHSRGWYRINAIRNMTGGRKLLPPINDTTQSLYGHMAKPEEKTESDVVTVKTDPSQGGKKAVVQFTAASVAVMENEGKVRLGIKRTGLMNKPVSVKVETINGTAVAGEDYKAFEGTVEFKKNEALREIFIEIVDDFEWEPDEFFFVKLKVDADSGCVLGPISICEVTIINDDEPGTIQFSKPSYVVKETGLKALIPLVRLGGADGHISVKWQTKDITAIEGKDYSGKEGILEFDNQETTKNLIINLFESNKAERDESFQIELTETTGGATLGKISKTVVTIINDEEFNGLVNRILNMTKANLEALELHKTTYMQQFIEAMNVNGGQLATATFVDYILHFCSFFWKILFAFIPPAQYCGGWPAFFVSLAVIGLLTAIIGDLAGIFGCLIGLEDSITAITLVAMGTSMPDTFASKTAAMMEKTADNSVGNVNGSNSVNVFLGLGLPWLIAAIYHHVKGNPFIVPAGSLGFSVIIYTGTAVIAIAVLIGRRLMPSIGAELGGPKCSKIICSIFFLTLWVLYVILSALQTKGIIDVKIG</sequence>
<evidence type="ECO:0000256" key="9">
    <source>
        <dbReference type="ARBA" id="ARBA00022729"/>
    </source>
</evidence>
<keyword evidence="16 20" id="KW-0472">Membrane</keyword>
<evidence type="ECO:0000256" key="6">
    <source>
        <dbReference type="ARBA" id="ARBA00022568"/>
    </source>
</evidence>
<dbReference type="InterPro" id="IPR003644">
    <property type="entry name" value="Calx_beta"/>
</dbReference>
<dbReference type="GO" id="GO:0005432">
    <property type="term" value="F:calcium:sodium antiporter activity"/>
    <property type="evidence" value="ECO:0007669"/>
    <property type="project" value="InterPro"/>
</dbReference>
<keyword evidence="11" id="KW-0106">Calcium</keyword>
<keyword evidence="15" id="KW-0406">Ion transport</keyword>
<keyword evidence="12" id="KW-0112">Calmodulin-binding</keyword>
<dbReference type="InterPro" id="IPR051171">
    <property type="entry name" value="CaCA"/>
</dbReference>
<evidence type="ECO:0000256" key="12">
    <source>
        <dbReference type="ARBA" id="ARBA00022860"/>
    </source>
</evidence>
<dbReference type="InterPro" id="IPR004836">
    <property type="entry name" value="Na_Ca_Ex"/>
</dbReference>
<feature type="transmembrane region" description="Helical" evidence="20">
    <location>
        <begin position="191"/>
        <end position="214"/>
    </location>
</feature>
<feature type="transmembrane region" description="Helical" evidence="20">
    <location>
        <begin position="64"/>
        <end position="87"/>
    </location>
</feature>
<keyword evidence="5" id="KW-1003">Cell membrane</keyword>
<dbReference type="PRINTS" id="PR01259">
    <property type="entry name" value="NACAEXCHNGR"/>
</dbReference>
<comment type="similarity">
    <text evidence="2">Belongs to the Ca(2+):cation antiporter (CaCA) (TC 2.A.19) family. SLC8 subfamily.</text>
</comment>
<keyword evidence="22" id="KW-1185">Reference proteome</keyword>
<dbReference type="OMA" id="AICIMCI"/>
<evidence type="ECO:0000256" key="19">
    <source>
        <dbReference type="ARBA" id="ARBA00033667"/>
    </source>
</evidence>
<keyword evidence="13 20" id="KW-1133">Transmembrane helix</keyword>
<evidence type="ECO:0000256" key="15">
    <source>
        <dbReference type="ARBA" id="ARBA00023065"/>
    </source>
</evidence>
<feature type="transmembrane region" description="Helical" evidence="20">
    <location>
        <begin position="651"/>
        <end position="670"/>
    </location>
</feature>
<keyword evidence="10" id="KW-0677">Repeat</keyword>
<feature type="transmembrane region" description="Helical" evidence="20">
    <location>
        <begin position="158"/>
        <end position="179"/>
    </location>
</feature>
<dbReference type="GeneID" id="106054805"/>
<evidence type="ECO:0000256" key="1">
    <source>
        <dbReference type="ARBA" id="ARBA00004651"/>
    </source>
</evidence>
<reference evidence="23" key="1">
    <citation type="submission" date="2025-08" db="UniProtKB">
        <authorList>
            <consortium name="RefSeq"/>
        </authorList>
    </citation>
    <scope>IDENTIFICATION</scope>
</reference>
<dbReference type="GO" id="GO:0046872">
    <property type="term" value="F:metal ion binding"/>
    <property type="evidence" value="ECO:0007669"/>
    <property type="project" value="UniProtKB-KW"/>
</dbReference>
<evidence type="ECO:0000256" key="10">
    <source>
        <dbReference type="ARBA" id="ARBA00022737"/>
    </source>
</evidence>
<keyword evidence="4" id="KW-0050">Antiport</keyword>
<keyword evidence="17" id="KW-0325">Glycoprotein</keyword>
<feature type="domain" description="Calx-beta" evidence="21">
    <location>
        <begin position="483"/>
        <end position="582"/>
    </location>
</feature>
<evidence type="ECO:0000313" key="22">
    <source>
        <dbReference type="Proteomes" id="UP001165740"/>
    </source>
</evidence>
<protein>
    <submittedName>
        <fullName evidence="23">Sodium/calcium exchanger 3-like isoform X1</fullName>
    </submittedName>
</protein>
<dbReference type="GO" id="GO:0098703">
    <property type="term" value="P:calcium ion import across plasma membrane"/>
    <property type="evidence" value="ECO:0007669"/>
    <property type="project" value="TreeGrafter"/>
</dbReference>
<dbReference type="PANTHER" id="PTHR11878">
    <property type="entry name" value="SODIUM/CALCIUM EXCHANGER"/>
    <property type="match status" value="1"/>
</dbReference>
<evidence type="ECO:0000256" key="8">
    <source>
        <dbReference type="ARBA" id="ARBA00022723"/>
    </source>
</evidence>
<feature type="domain" description="Calx-beta" evidence="21">
    <location>
        <begin position="365"/>
        <end position="468"/>
    </location>
</feature>
<evidence type="ECO:0000256" key="2">
    <source>
        <dbReference type="ARBA" id="ARBA00007489"/>
    </source>
</evidence>
<evidence type="ECO:0000256" key="7">
    <source>
        <dbReference type="ARBA" id="ARBA00022692"/>
    </source>
</evidence>
<proteinExistence type="inferred from homology"/>
<dbReference type="RefSeq" id="XP_055876374.1">
    <property type="nucleotide sequence ID" value="XM_056020399.1"/>
</dbReference>
<dbReference type="InterPro" id="IPR038081">
    <property type="entry name" value="CalX-like_sf"/>
</dbReference>
<evidence type="ECO:0000256" key="18">
    <source>
        <dbReference type="ARBA" id="ARBA00023201"/>
    </source>
</evidence>
<dbReference type="SUPFAM" id="SSF141072">
    <property type="entry name" value="CalX-like"/>
    <property type="match status" value="2"/>
</dbReference>
<dbReference type="Proteomes" id="UP001165740">
    <property type="component" value="Chromosome 2"/>
</dbReference>
<keyword evidence="14" id="KW-0915">Sodium</keyword>
<evidence type="ECO:0000256" key="14">
    <source>
        <dbReference type="ARBA" id="ARBA00023053"/>
    </source>
</evidence>
<feature type="transmembrane region" description="Helical" evidence="20">
    <location>
        <begin position="220"/>
        <end position="240"/>
    </location>
</feature>
<evidence type="ECO:0000256" key="20">
    <source>
        <dbReference type="SAM" id="Phobius"/>
    </source>
</evidence>
<dbReference type="SMART" id="SM00237">
    <property type="entry name" value="Calx_beta"/>
    <property type="match status" value="2"/>
</dbReference>
<comment type="catalytic activity">
    <reaction evidence="19">
        <text>Ca(2+)(in) + 3 Na(+)(out) = Ca(2+)(out) + 3 Na(+)(in)</text>
        <dbReference type="Rhea" id="RHEA:69955"/>
        <dbReference type="ChEBI" id="CHEBI:29101"/>
        <dbReference type="ChEBI" id="CHEBI:29108"/>
    </reaction>
</comment>
<dbReference type="GO" id="GO:0007154">
    <property type="term" value="P:cell communication"/>
    <property type="evidence" value="ECO:0007669"/>
    <property type="project" value="InterPro"/>
</dbReference>
<dbReference type="PANTHER" id="PTHR11878:SF76">
    <property type="entry name" value="CALX-BETA DOMAIN-CONTAINING PROTEIN"/>
    <property type="match status" value="1"/>
</dbReference>
<keyword evidence="6" id="KW-0109">Calcium transport</keyword>
<evidence type="ECO:0000313" key="23">
    <source>
        <dbReference type="RefSeq" id="XP_055876374.1"/>
    </source>
</evidence>
<dbReference type="Pfam" id="PF01699">
    <property type="entry name" value="Na_Ca_ex"/>
    <property type="match status" value="2"/>
</dbReference>
<keyword evidence="9" id="KW-0732">Signal</keyword>
<comment type="subcellular location">
    <subcellularLocation>
        <location evidence="1">Cell membrane</location>
        <topology evidence="1">Multi-pass membrane protein</topology>
    </subcellularLocation>
</comment>
<dbReference type="Gene3D" id="2.60.40.2030">
    <property type="match status" value="2"/>
</dbReference>
<dbReference type="OrthoDB" id="418484at2759"/>
<keyword evidence="8" id="KW-0479">Metal-binding</keyword>
<dbReference type="GO" id="GO:0030424">
    <property type="term" value="C:axon"/>
    <property type="evidence" value="ECO:0007669"/>
    <property type="project" value="TreeGrafter"/>
</dbReference>
<evidence type="ECO:0000259" key="21">
    <source>
        <dbReference type="SMART" id="SM00237"/>
    </source>
</evidence>
<feature type="transmembrane region" description="Helical" evidence="20">
    <location>
        <begin position="824"/>
        <end position="843"/>
    </location>
</feature>
<dbReference type="GO" id="GO:0042383">
    <property type="term" value="C:sarcolemma"/>
    <property type="evidence" value="ECO:0007669"/>
    <property type="project" value="TreeGrafter"/>
</dbReference>
<feature type="transmembrane region" description="Helical" evidence="20">
    <location>
        <begin position="682"/>
        <end position="709"/>
    </location>
</feature>
<evidence type="ECO:0000256" key="13">
    <source>
        <dbReference type="ARBA" id="ARBA00022989"/>
    </source>
</evidence>
<dbReference type="Pfam" id="PF03160">
    <property type="entry name" value="Calx-beta"/>
    <property type="match status" value="1"/>
</dbReference>
<keyword evidence="3" id="KW-0813">Transport</keyword>
<evidence type="ECO:0000256" key="16">
    <source>
        <dbReference type="ARBA" id="ARBA00023136"/>
    </source>
</evidence>
<dbReference type="AlphaFoldDB" id="A0A9W2ZN42"/>
<feature type="transmembrane region" description="Helical" evidence="20">
    <location>
        <begin position="754"/>
        <end position="773"/>
    </location>
</feature>
<evidence type="ECO:0000256" key="17">
    <source>
        <dbReference type="ARBA" id="ARBA00023180"/>
    </source>
</evidence>
<evidence type="ECO:0000256" key="3">
    <source>
        <dbReference type="ARBA" id="ARBA00022448"/>
    </source>
</evidence>
<name>A0A9W2ZN42_BIOGL</name>
<organism evidence="22 23">
    <name type="scientific">Biomphalaria glabrata</name>
    <name type="common">Bloodfluke planorb</name>
    <name type="synonym">Freshwater snail</name>
    <dbReference type="NCBI Taxonomy" id="6526"/>
    <lineage>
        <taxon>Eukaryota</taxon>
        <taxon>Metazoa</taxon>
        <taxon>Spiralia</taxon>
        <taxon>Lophotrochozoa</taxon>
        <taxon>Mollusca</taxon>
        <taxon>Gastropoda</taxon>
        <taxon>Heterobranchia</taxon>
        <taxon>Euthyneura</taxon>
        <taxon>Panpulmonata</taxon>
        <taxon>Hygrophila</taxon>
        <taxon>Lymnaeoidea</taxon>
        <taxon>Planorbidae</taxon>
        <taxon>Biomphalaria</taxon>
    </lineage>
</organism>
<gene>
    <name evidence="23" type="primary">LOC106054805</name>
</gene>
<dbReference type="GO" id="GO:0005516">
    <property type="term" value="F:calmodulin binding"/>
    <property type="evidence" value="ECO:0007669"/>
    <property type="project" value="UniProtKB-KW"/>
</dbReference>
<keyword evidence="7 20" id="KW-0812">Transmembrane</keyword>
<evidence type="ECO:0000256" key="11">
    <source>
        <dbReference type="ARBA" id="ARBA00022837"/>
    </source>
</evidence>
<keyword evidence="18" id="KW-0739">Sodium transport</keyword>
<evidence type="ECO:0000256" key="5">
    <source>
        <dbReference type="ARBA" id="ARBA00022475"/>
    </source>
</evidence>
<dbReference type="InterPro" id="IPR004837">
    <property type="entry name" value="NaCa_Exmemb"/>
</dbReference>
<accession>A0A9W2ZN42</accession>